<proteinExistence type="predicted"/>
<sequence>MSLKEQLFADLKTAMKEKDTVRKDTVQLIRSGILQIEKDKKIELDEDGVLDVIAKQLKSRRDSLPEYEKSGRQDLIDKLNREIEILLGYLPEQLSEEEIQKIVEEAVAESGAASVKEMGKVMAIVTPKVKGRADNKVVGNLVRKMLQGK</sequence>
<dbReference type="InterPro" id="IPR003789">
    <property type="entry name" value="Asn/Gln_tRNA_amidoTrase-B-like"/>
</dbReference>
<protein>
    <recommendedName>
        <fullName evidence="3">GatB/YqeY domain-containing protein</fullName>
    </recommendedName>
</protein>
<dbReference type="RefSeq" id="WP_072850518.1">
    <property type="nucleotide sequence ID" value="NZ_FRAH01000021.1"/>
</dbReference>
<dbReference type="Proteomes" id="UP000183975">
    <property type="component" value="Unassembled WGS sequence"/>
</dbReference>
<accession>A0A1M6R1Y7</accession>
<name>A0A1M6R1Y7_9FIRM</name>
<dbReference type="InterPro" id="IPR023168">
    <property type="entry name" value="GatB_Yqey_C_2"/>
</dbReference>
<reference evidence="1 2" key="1">
    <citation type="submission" date="2016-11" db="EMBL/GenBank/DDBJ databases">
        <authorList>
            <person name="Jaros S."/>
            <person name="Januszkiewicz K."/>
            <person name="Wedrychowicz H."/>
        </authorList>
    </citation>
    <scope>NUCLEOTIDE SEQUENCE [LARGE SCALE GENOMIC DNA]</scope>
    <source>
        <strain evidence="1 2">DSM 14214</strain>
    </source>
</reference>
<dbReference type="Pfam" id="PF09424">
    <property type="entry name" value="YqeY"/>
    <property type="match status" value="1"/>
</dbReference>
<dbReference type="EMBL" id="FRAH01000021">
    <property type="protein sequence ID" value="SHK26452.1"/>
    <property type="molecule type" value="Genomic_DNA"/>
</dbReference>
<evidence type="ECO:0000313" key="2">
    <source>
        <dbReference type="Proteomes" id="UP000183975"/>
    </source>
</evidence>
<gene>
    <name evidence="1" type="ORF">SAMN02745138_01450</name>
</gene>
<dbReference type="GeneID" id="78175874"/>
<dbReference type="GO" id="GO:0016884">
    <property type="term" value="F:carbon-nitrogen ligase activity, with glutamine as amido-N-donor"/>
    <property type="evidence" value="ECO:0007669"/>
    <property type="project" value="InterPro"/>
</dbReference>
<dbReference type="InterPro" id="IPR042184">
    <property type="entry name" value="YqeY/Aim41_N"/>
</dbReference>
<keyword evidence="2" id="KW-1185">Reference proteome</keyword>
<dbReference type="OrthoDB" id="9794041at2"/>
<dbReference type="SUPFAM" id="SSF89095">
    <property type="entry name" value="GatB/YqeY motif"/>
    <property type="match status" value="1"/>
</dbReference>
<evidence type="ECO:0000313" key="1">
    <source>
        <dbReference type="EMBL" id="SHK26452.1"/>
    </source>
</evidence>
<dbReference type="InterPro" id="IPR019004">
    <property type="entry name" value="YqeY/Aim41"/>
</dbReference>
<dbReference type="Gene3D" id="1.10.1510.10">
    <property type="entry name" value="Uncharacterised protein YqeY/AIM41 PF09424, N-terminal domain"/>
    <property type="match status" value="1"/>
</dbReference>
<dbReference type="AlphaFoldDB" id="A0A1M6R1Y7"/>
<dbReference type="PANTHER" id="PTHR28055:SF1">
    <property type="entry name" value="ALTERED INHERITANCE OF MITOCHONDRIA PROTEIN 41, MITOCHONDRIAL"/>
    <property type="match status" value="1"/>
</dbReference>
<dbReference type="PANTHER" id="PTHR28055">
    <property type="entry name" value="ALTERED INHERITANCE OF MITOCHONDRIA PROTEIN 41, MITOCHONDRIAL"/>
    <property type="match status" value="1"/>
</dbReference>
<dbReference type="Gene3D" id="1.10.10.410">
    <property type="match status" value="1"/>
</dbReference>
<organism evidence="1 2">
    <name type="scientific">Anaerotignum lactatifermentans DSM 14214</name>
    <dbReference type="NCBI Taxonomy" id="1121323"/>
    <lineage>
        <taxon>Bacteria</taxon>
        <taxon>Bacillati</taxon>
        <taxon>Bacillota</taxon>
        <taxon>Clostridia</taxon>
        <taxon>Lachnospirales</taxon>
        <taxon>Anaerotignaceae</taxon>
        <taxon>Anaerotignum</taxon>
    </lineage>
</organism>
<evidence type="ECO:0008006" key="3">
    <source>
        <dbReference type="Google" id="ProtNLM"/>
    </source>
</evidence>